<comment type="caution">
    <text evidence="2">The sequence shown here is derived from an EMBL/GenBank/DDBJ whole genome shotgun (WGS) entry which is preliminary data.</text>
</comment>
<dbReference type="EMBL" id="MTYJ01000019">
    <property type="protein sequence ID" value="OQV22192.1"/>
    <property type="molecule type" value="Genomic_DNA"/>
</dbReference>
<name>A0A1W0X4J4_HYPEX</name>
<sequence length="108" mass="11989">MTINTNPGVMPNHNGGQLSRTAAHHQSSTSLHSLSQFSPSNMGNLVLATPNPTRDSRLTNRSAVSGNMRPDSRIFVTQTSQQQRSFYTKPPIVYLARDHMWTEDGTHL</sequence>
<gene>
    <name evidence="2" type="ORF">BV898_04041</name>
</gene>
<evidence type="ECO:0000313" key="2">
    <source>
        <dbReference type="EMBL" id="OQV22192.1"/>
    </source>
</evidence>
<dbReference type="AlphaFoldDB" id="A0A1W0X4J4"/>
<dbReference type="Proteomes" id="UP000192578">
    <property type="component" value="Unassembled WGS sequence"/>
</dbReference>
<protein>
    <submittedName>
        <fullName evidence="2">Uncharacterized protein</fullName>
    </submittedName>
</protein>
<feature type="compositionally biased region" description="Low complexity" evidence="1">
    <location>
        <begin position="24"/>
        <end position="36"/>
    </location>
</feature>
<keyword evidence="3" id="KW-1185">Reference proteome</keyword>
<evidence type="ECO:0000256" key="1">
    <source>
        <dbReference type="SAM" id="MobiDB-lite"/>
    </source>
</evidence>
<evidence type="ECO:0000313" key="3">
    <source>
        <dbReference type="Proteomes" id="UP000192578"/>
    </source>
</evidence>
<reference evidence="3" key="1">
    <citation type="submission" date="2017-01" db="EMBL/GenBank/DDBJ databases">
        <title>Comparative genomics of anhydrobiosis in the tardigrade Hypsibius dujardini.</title>
        <authorList>
            <person name="Yoshida Y."/>
            <person name="Koutsovoulos G."/>
            <person name="Laetsch D."/>
            <person name="Stevens L."/>
            <person name="Kumar S."/>
            <person name="Horikawa D."/>
            <person name="Ishino K."/>
            <person name="Komine S."/>
            <person name="Tomita M."/>
            <person name="Blaxter M."/>
            <person name="Arakawa K."/>
        </authorList>
    </citation>
    <scope>NUCLEOTIDE SEQUENCE [LARGE SCALE GENOMIC DNA]</scope>
    <source>
        <strain evidence="3">Z151</strain>
    </source>
</reference>
<feature type="region of interest" description="Disordered" evidence="1">
    <location>
        <begin position="1"/>
        <end position="72"/>
    </location>
</feature>
<organism evidence="2 3">
    <name type="scientific">Hypsibius exemplaris</name>
    <name type="common">Freshwater tardigrade</name>
    <dbReference type="NCBI Taxonomy" id="2072580"/>
    <lineage>
        <taxon>Eukaryota</taxon>
        <taxon>Metazoa</taxon>
        <taxon>Ecdysozoa</taxon>
        <taxon>Tardigrada</taxon>
        <taxon>Eutardigrada</taxon>
        <taxon>Parachela</taxon>
        <taxon>Hypsibioidea</taxon>
        <taxon>Hypsibiidae</taxon>
        <taxon>Hypsibius</taxon>
    </lineage>
</organism>
<proteinExistence type="predicted"/>
<accession>A0A1W0X4J4</accession>